<feature type="region of interest" description="Disordered" evidence="1">
    <location>
        <begin position="406"/>
        <end position="430"/>
    </location>
</feature>
<dbReference type="Proteomes" id="UP000652219">
    <property type="component" value="Unassembled WGS sequence"/>
</dbReference>
<dbReference type="InterPro" id="IPR027417">
    <property type="entry name" value="P-loop_NTPase"/>
</dbReference>
<gene>
    <name evidence="2" type="ORF">CSOJ01_02799</name>
</gene>
<dbReference type="GO" id="GO:0005739">
    <property type="term" value="C:mitochondrion"/>
    <property type="evidence" value="ECO:0007669"/>
    <property type="project" value="TreeGrafter"/>
</dbReference>
<feature type="region of interest" description="Disordered" evidence="1">
    <location>
        <begin position="681"/>
        <end position="729"/>
    </location>
</feature>
<keyword evidence="3" id="KW-1185">Reference proteome</keyword>
<evidence type="ECO:0000256" key="1">
    <source>
        <dbReference type="SAM" id="MobiDB-lite"/>
    </source>
</evidence>
<dbReference type="AlphaFoldDB" id="A0A8H6JPZ3"/>
<sequence length="729" mass="81761">MHRALSSRWLRSALSIGDRAALSEVPVYLCPSLMATPTRHIVAPANARQNLSYRQRRCVHVETTTEPETSNASETPVPPLASDRKLDELARKLPLTCSGCGALSQTSEPGLPGYYDVKRKTLRESLADEEELKAKKPAREDDSIVEAALKNLGEDKLAELGLDPRALRYGEEVETDRYVASGPKPKRALLCDRCHNLVHHHVGEPIFHPTVESLRETIEESPFRHNHIYHVIDAVDFPMSFIPKLHLILDANLKHRNRRNKAGRYYKDRKFDMDFIITRSDLLAPKKEMVDKLMPYLRNVLRNALGRYGKLITLGNVRCVSAQRGWWTKDLREKIYERGGAGWMVGKVNVGKSQLFETVFPKGTTAEIAPSKNPIDVSLFAKEESDDITYVTDDMDEPEPLDVDSLLPPARPETNYPDMPTVSSLPGTTASPIRIPYGNGKGELIDLPGLTRCDLEKYVMPEHRNSLVMKHRIRPEQNSLKPGQSLLLGGNLIRITPTTPDLIYLAYNFTPLPEHQTSTEKAIEFQEQKREGPTVVKIAEPAAAEKIKLAGTFQLRYDVTKERSGPLTRKDVGNRKVEDLPWRNLAIDILIEGVGWVEVAAQVRTRKLFEGMSAYPDKEAASEPEPEEKPTDPFAVMEMTSKQQAGAVEKPKKLTKPKVVEPNWPVIEVYSPEGKFVGSRPPMNGWLLNKAPKKKLMARPRKSMKGAKKKEKMAKREAAAAARAARASA</sequence>
<reference evidence="2 3" key="1">
    <citation type="journal article" date="2020" name="Phytopathology">
        <title>Genome Sequence Resources of Colletotrichum truncatum, C. plurivorum, C. musicola, and C. sojae: Four Species Pathogenic to Soybean (Glycine max).</title>
        <authorList>
            <person name="Rogerio F."/>
            <person name="Boufleur T.R."/>
            <person name="Ciampi-Guillardi M."/>
            <person name="Sukno S.A."/>
            <person name="Thon M.R."/>
            <person name="Massola Junior N.S."/>
            <person name="Baroncelli R."/>
        </authorList>
    </citation>
    <scope>NUCLEOTIDE SEQUENCE [LARGE SCALE GENOMIC DNA]</scope>
    <source>
        <strain evidence="2 3">LFN0009</strain>
    </source>
</reference>
<proteinExistence type="predicted"/>
<organism evidence="2 3">
    <name type="scientific">Colletotrichum sojae</name>
    <dbReference type="NCBI Taxonomy" id="2175907"/>
    <lineage>
        <taxon>Eukaryota</taxon>
        <taxon>Fungi</taxon>
        <taxon>Dikarya</taxon>
        <taxon>Ascomycota</taxon>
        <taxon>Pezizomycotina</taxon>
        <taxon>Sordariomycetes</taxon>
        <taxon>Hypocreomycetidae</taxon>
        <taxon>Glomerellales</taxon>
        <taxon>Glomerellaceae</taxon>
        <taxon>Colletotrichum</taxon>
        <taxon>Colletotrichum orchidearum species complex</taxon>
    </lineage>
</organism>
<feature type="compositionally biased region" description="Low complexity" evidence="1">
    <location>
        <begin position="719"/>
        <end position="729"/>
    </location>
</feature>
<feature type="compositionally biased region" description="Basic residues" evidence="1">
    <location>
        <begin position="691"/>
        <end position="713"/>
    </location>
</feature>
<dbReference type="PANTHER" id="PTHR46434">
    <property type="entry name" value="GENETIC INTERACTOR OF PROHIBITINS 3, MITOCHONDRIAL"/>
    <property type="match status" value="1"/>
</dbReference>
<name>A0A8H6JPZ3_9PEZI</name>
<evidence type="ECO:0000313" key="3">
    <source>
        <dbReference type="Proteomes" id="UP000652219"/>
    </source>
</evidence>
<dbReference type="EMBL" id="WIGN01000025">
    <property type="protein sequence ID" value="KAF6816868.1"/>
    <property type="molecule type" value="Genomic_DNA"/>
</dbReference>
<dbReference type="SUPFAM" id="SSF52540">
    <property type="entry name" value="P-loop containing nucleoside triphosphate hydrolases"/>
    <property type="match status" value="1"/>
</dbReference>
<feature type="compositionally biased region" description="Polar residues" evidence="1">
    <location>
        <begin position="421"/>
        <end position="430"/>
    </location>
</feature>
<comment type="caution">
    <text evidence="2">The sequence shown here is derived from an EMBL/GenBank/DDBJ whole genome shotgun (WGS) entry which is preliminary data.</text>
</comment>
<dbReference type="PANTHER" id="PTHR46434:SF1">
    <property type="entry name" value="GENETIC INTERACTOR OF PROHIBITINS 3, MITOCHONDRIAL"/>
    <property type="match status" value="1"/>
</dbReference>
<dbReference type="Gene3D" id="3.40.50.300">
    <property type="entry name" value="P-loop containing nucleotide triphosphate hydrolases"/>
    <property type="match status" value="1"/>
</dbReference>
<evidence type="ECO:0000313" key="2">
    <source>
        <dbReference type="EMBL" id="KAF6816868.1"/>
    </source>
</evidence>
<dbReference type="InterPro" id="IPR050896">
    <property type="entry name" value="Mito_lipid_metab_GTPase"/>
</dbReference>
<accession>A0A8H6JPZ3</accession>
<protein>
    <submittedName>
        <fullName evidence="2">DUF974 domain-containing protein</fullName>
    </submittedName>
</protein>